<dbReference type="PANTHER" id="PTHR31637:SF0">
    <property type="entry name" value="2,3-BISPHOSPHOGLYCERATE-INDEPENDENT PHOSPHOGLYCERATE MUTASE"/>
    <property type="match status" value="1"/>
</dbReference>
<comment type="cofactor">
    <cofactor evidence="9">
        <name>Mn(2+)</name>
        <dbReference type="ChEBI" id="CHEBI:29035"/>
    </cofactor>
    <text evidence="9">Binds 2 manganese ions per subunit.</text>
</comment>
<evidence type="ECO:0000256" key="6">
    <source>
        <dbReference type="ARBA" id="ARBA00023152"/>
    </source>
</evidence>
<protein>
    <recommendedName>
        <fullName evidence="9 10">2,3-bisphosphoglycerate-independent phosphoglycerate mutase</fullName>
        <shortName evidence="9">BPG-independent PGAM</shortName>
        <shortName evidence="9">Phosphoglyceromutase</shortName>
        <shortName evidence="9">iPGM</shortName>
        <ecNumber evidence="9 10">5.4.2.12</ecNumber>
    </recommendedName>
</protein>
<evidence type="ECO:0000256" key="9">
    <source>
        <dbReference type="HAMAP-Rule" id="MF_01038"/>
    </source>
</evidence>
<evidence type="ECO:0000256" key="7">
    <source>
        <dbReference type="ARBA" id="ARBA00023211"/>
    </source>
</evidence>
<feature type="binding site" evidence="9 13">
    <location>
        <position position="442"/>
    </location>
    <ligand>
        <name>Mn(2+)</name>
        <dbReference type="ChEBI" id="CHEBI:29035"/>
        <label>2</label>
    </ligand>
</feature>
<feature type="binding site" evidence="9 13">
    <location>
        <position position="401"/>
    </location>
    <ligand>
        <name>Mn(2+)</name>
        <dbReference type="ChEBI" id="CHEBI:29035"/>
        <label>1</label>
    </ligand>
</feature>
<feature type="binding site" evidence="9 13">
    <location>
        <position position="69"/>
    </location>
    <ligand>
        <name>Mn(2+)</name>
        <dbReference type="ChEBI" id="CHEBI:29035"/>
        <label>2</label>
    </ligand>
</feature>
<evidence type="ECO:0000256" key="12">
    <source>
        <dbReference type="PIRSR" id="PIRSR001492-2"/>
    </source>
</evidence>
<comment type="catalytic activity">
    <reaction evidence="1 9">
        <text>(2R)-2-phosphoglycerate = (2R)-3-phosphoglycerate</text>
        <dbReference type="Rhea" id="RHEA:15901"/>
        <dbReference type="ChEBI" id="CHEBI:58272"/>
        <dbReference type="ChEBI" id="CHEBI:58289"/>
        <dbReference type="EC" id="5.4.2.12"/>
    </reaction>
</comment>
<dbReference type="CDD" id="cd16010">
    <property type="entry name" value="iPGM"/>
    <property type="match status" value="1"/>
</dbReference>
<dbReference type="Pfam" id="PF01676">
    <property type="entry name" value="Metalloenzyme"/>
    <property type="match status" value="1"/>
</dbReference>
<dbReference type="GO" id="GO:0030145">
    <property type="term" value="F:manganese ion binding"/>
    <property type="evidence" value="ECO:0007669"/>
    <property type="project" value="UniProtKB-UniRule"/>
</dbReference>
<dbReference type="OrthoDB" id="9800863at2"/>
<dbReference type="AlphaFoldDB" id="A0A1I4R497"/>
<feature type="binding site" evidence="9 12">
    <location>
        <position position="196"/>
    </location>
    <ligand>
        <name>substrate</name>
    </ligand>
</feature>
<feature type="binding site" evidence="9 13">
    <location>
        <position position="461"/>
    </location>
    <ligand>
        <name>Mn(2+)</name>
        <dbReference type="ChEBI" id="CHEBI:29035"/>
        <label>1</label>
    </ligand>
</feature>
<organism evidence="16 17">
    <name type="scientific">Ectothiorhodospira mobilis</name>
    <dbReference type="NCBI Taxonomy" id="195064"/>
    <lineage>
        <taxon>Bacteria</taxon>
        <taxon>Pseudomonadati</taxon>
        <taxon>Pseudomonadota</taxon>
        <taxon>Gammaproteobacteria</taxon>
        <taxon>Chromatiales</taxon>
        <taxon>Ectothiorhodospiraceae</taxon>
        <taxon>Ectothiorhodospira</taxon>
    </lineage>
</organism>
<evidence type="ECO:0000256" key="13">
    <source>
        <dbReference type="PIRSR" id="PIRSR001492-3"/>
    </source>
</evidence>
<evidence type="ECO:0000256" key="8">
    <source>
        <dbReference type="ARBA" id="ARBA00023235"/>
    </source>
</evidence>
<dbReference type="Gene3D" id="3.40.720.10">
    <property type="entry name" value="Alkaline Phosphatase, subunit A"/>
    <property type="match status" value="1"/>
</dbReference>
<evidence type="ECO:0000259" key="15">
    <source>
        <dbReference type="Pfam" id="PF06415"/>
    </source>
</evidence>
<dbReference type="FunFam" id="3.40.1450.10:FF:000002">
    <property type="entry name" value="2,3-bisphosphoglycerate-independent phosphoglycerate mutase"/>
    <property type="match status" value="1"/>
</dbReference>
<dbReference type="PANTHER" id="PTHR31637">
    <property type="entry name" value="2,3-BISPHOSPHOGLYCERATE-INDEPENDENT PHOSPHOGLYCERATE MUTASE"/>
    <property type="match status" value="1"/>
</dbReference>
<proteinExistence type="inferred from homology"/>
<comment type="subunit">
    <text evidence="9">Monomer.</text>
</comment>
<evidence type="ECO:0000259" key="14">
    <source>
        <dbReference type="Pfam" id="PF01676"/>
    </source>
</evidence>
<name>A0A1I4R497_ECTMO</name>
<dbReference type="InterPro" id="IPR017850">
    <property type="entry name" value="Alkaline_phosphatase_core_sf"/>
</dbReference>
<comment type="similarity">
    <text evidence="4 9">Belongs to the BPG-independent phosphoglycerate mutase family.</text>
</comment>
<evidence type="ECO:0000256" key="4">
    <source>
        <dbReference type="ARBA" id="ARBA00008819"/>
    </source>
</evidence>
<evidence type="ECO:0000256" key="1">
    <source>
        <dbReference type="ARBA" id="ARBA00000370"/>
    </source>
</evidence>
<feature type="binding site" evidence="9 12">
    <location>
        <position position="334"/>
    </location>
    <ligand>
        <name>substrate</name>
    </ligand>
</feature>
<gene>
    <name evidence="9" type="primary">gpmI</name>
    <name evidence="16" type="ORF">SAMN05421721_106141</name>
</gene>
<feature type="active site" description="Phosphoserine intermediate" evidence="9 11">
    <location>
        <position position="69"/>
    </location>
</feature>
<dbReference type="EMBL" id="FOUO01000006">
    <property type="protein sequence ID" value="SFM47118.1"/>
    <property type="molecule type" value="Genomic_DNA"/>
</dbReference>
<dbReference type="PIRSF" id="PIRSF001492">
    <property type="entry name" value="IPGAM"/>
    <property type="match status" value="1"/>
</dbReference>
<dbReference type="Proteomes" id="UP000199556">
    <property type="component" value="Unassembled WGS sequence"/>
</dbReference>
<comment type="pathway">
    <text evidence="3 9">Carbohydrate degradation; glycolysis; pyruvate from D-glyceraldehyde 3-phosphate: step 3/5.</text>
</comment>
<feature type="binding site" evidence="9 12">
    <location>
        <position position="190"/>
    </location>
    <ligand>
        <name>substrate</name>
    </ligand>
</feature>
<dbReference type="SUPFAM" id="SSF53649">
    <property type="entry name" value="Alkaline phosphatase-like"/>
    <property type="match status" value="1"/>
</dbReference>
<dbReference type="InterPro" id="IPR036646">
    <property type="entry name" value="PGAM_B_sf"/>
</dbReference>
<dbReference type="InterPro" id="IPR005995">
    <property type="entry name" value="Pgm_bpd_ind"/>
</dbReference>
<dbReference type="InterPro" id="IPR011258">
    <property type="entry name" value="BPG-indep_PGM_N"/>
</dbReference>
<dbReference type="SUPFAM" id="SSF64158">
    <property type="entry name" value="2,3-Bisphosphoglycerate-independent phosphoglycerate mutase, substrate-binding domain"/>
    <property type="match status" value="1"/>
</dbReference>
<sequence>MTQPSMNPPRRPTLLIIMDGVGVNPGKLNNAYHDAATPRLDACLSRHTHTLIEASGRAVGLPDGQMGNSEVGHLTLGCGSIIRQDLVRIDDAIADGALEDNAALKDALDAAREAGRPLHLVGLVSDGGVHSHTRHLHALVRLCARKGVKPVVHMITDGRDTAPKSAPRYLPELESLLKAAGGGIATVSGRYYAMDRDRRWERTQLAFDALVHGQGEKAGSAAAAIEAAYQAGETDEFIRPRVVDRHGLIRSGDPVLFFNFRNDRPRQLTAALSQADFDAFDRGGFEPVTVTCLTLYDERFGLPVAFPPERPQMTLARLLSDRGLGQFHCAETEKYAHVTFFFNGGREEPFPGEDHVMIPSPKVATYDLQPEMSAPQVADAVIEAMGSGKYAFILVNFANGDMVGHTAVYEAVVAAVEAVDTQVGRLLDAAEETGYSVVLTADHGNCEELIDPATGEPQTQHSTYPVSCTVIDRSQWRLRTGGGLSDIAPTVLQLMGLEQPEEMTGRTLLLEEIPPAGDGEGA</sequence>
<feature type="domain" description="BPG-independent PGAM N-terminal" evidence="15">
    <location>
        <begin position="89"/>
        <end position="298"/>
    </location>
</feature>
<feature type="binding site" evidence="9 13">
    <location>
        <position position="443"/>
    </location>
    <ligand>
        <name>Mn(2+)</name>
        <dbReference type="ChEBI" id="CHEBI:29035"/>
        <label>2</label>
    </ligand>
</feature>
<keyword evidence="7 9" id="KW-0464">Manganese</keyword>
<evidence type="ECO:0000256" key="3">
    <source>
        <dbReference type="ARBA" id="ARBA00004798"/>
    </source>
</evidence>
<keyword evidence="5 9" id="KW-0479">Metal-binding</keyword>
<evidence type="ECO:0000256" key="10">
    <source>
        <dbReference type="NCBIfam" id="TIGR01307"/>
    </source>
</evidence>
<feature type="domain" description="Metalloenzyme" evidence="14">
    <location>
        <begin position="12"/>
        <end position="498"/>
    </location>
</feature>
<evidence type="ECO:0000313" key="17">
    <source>
        <dbReference type="Proteomes" id="UP000199556"/>
    </source>
</evidence>
<dbReference type="EC" id="5.4.2.12" evidence="9 10"/>
<feature type="binding site" evidence="9 12">
    <location>
        <begin position="159"/>
        <end position="160"/>
    </location>
    <ligand>
        <name>substrate</name>
    </ligand>
</feature>
<dbReference type="STRING" id="195064.SAMN05421721_106141"/>
<evidence type="ECO:0000256" key="2">
    <source>
        <dbReference type="ARBA" id="ARBA00002315"/>
    </source>
</evidence>
<dbReference type="GO" id="GO:0005737">
    <property type="term" value="C:cytoplasm"/>
    <property type="evidence" value="ECO:0007669"/>
    <property type="project" value="InterPro"/>
</dbReference>
<keyword evidence="17" id="KW-1185">Reference proteome</keyword>
<feature type="binding site" evidence="9 13">
    <location>
        <position position="19"/>
    </location>
    <ligand>
        <name>Mn(2+)</name>
        <dbReference type="ChEBI" id="CHEBI:29035"/>
        <label>2</label>
    </ligand>
</feature>
<keyword evidence="8 9" id="KW-0413">Isomerase</keyword>
<dbReference type="NCBIfam" id="TIGR01307">
    <property type="entry name" value="pgm_bpd_ind"/>
    <property type="match status" value="1"/>
</dbReference>
<dbReference type="UniPathway" id="UPA00109">
    <property type="reaction ID" value="UER00186"/>
</dbReference>
<dbReference type="Gene3D" id="3.40.1450.10">
    <property type="entry name" value="BPG-independent phosphoglycerate mutase, domain B"/>
    <property type="match status" value="1"/>
</dbReference>
<dbReference type="InterPro" id="IPR006124">
    <property type="entry name" value="Metalloenzyme"/>
</dbReference>
<feature type="binding site" evidence="9 12">
    <location>
        <begin position="261"/>
        <end position="264"/>
    </location>
    <ligand>
        <name>substrate</name>
    </ligand>
</feature>
<comment type="function">
    <text evidence="2 9">Catalyzes the interconversion of 2-phosphoglycerate and 3-phosphoglycerate.</text>
</comment>
<dbReference type="GO" id="GO:0006007">
    <property type="term" value="P:glucose catabolic process"/>
    <property type="evidence" value="ECO:0007669"/>
    <property type="project" value="InterPro"/>
</dbReference>
<feature type="binding site" evidence="9 12">
    <location>
        <position position="130"/>
    </location>
    <ligand>
        <name>substrate</name>
    </ligand>
</feature>
<evidence type="ECO:0000256" key="11">
    <source>
        <dbReference type="PIRSR" id="PIRSR001492-1"/>
    </source>
</evidence>
<accession>A0A1I4R497</accession>
<dbReference type="Pfam" id="PF06415">
    <property type="entry name" value="iPGM_N"/>
    <property type="match status" value="1"/>
</dbReference>
<keyword evidence="6 9" id="KW-0324">Glycolysis</keyword>
<dbReference type="HAMAP" id="MF_01038">
    <property type="entry name" value="GpmI"/>
    <property type="match status" value="1"/>
</dbReference>
<reference evidence="16 17" key="1">
    <citation type="submission" date="2016-10" db="EMBL/GenBank/DDBJ databases">
        <authorList>
            <person name="de Groot N.N."/>
        </authorList>
    </citation>
    <scope>NUCLEOTIDE SEQUENCE [LARGE SCALE GENOMIC DNA]</scope>
    <source>
        <strain evidence="16 17">DSM 4180</strain>
    </source>
</reference>
<dbReference type="GO" id="GO:0006096">
    <property type="term" value="P:glycolytic process"/>
    <property type="evidence" value="ECO:0007669"/>
    <property type="project" value="UniProtKB-UniRule"/>
</dbReference>
<dbReference type="GO" id="GO:0004619">
    <property type="term" value="F:phosphoglycerate mutase activity"/>
    <property type="evidence" value="ECO:0007669"/>
    <property type="project" value="UniProtKB-UniRule"/>
</dbReference>
<evidence type="ECO:0000256" key="5">
    <source>
        <dbReference type="ARBA" id="ARBA00022723"/>
    </source>
</evidence>
<feature type="binding site" evidence="9 13">
    <location>
        <position position="405"/>
    </location>
    <ligand>
        <name>Mn(2+)</name>
        <dbReference type="ChEBI" id="CHEBI:29035"/>
        <label>1</label>
    </ligand>
</feature>
<evidence type="ECO:0000313" key="16">
    <source>
        <dbReference type="EMBL" id="SFM47118.1"/>
    </source>
</evidence>